<evidence type="ECO:0000256" key="1">
    <source>
        <dbReference type="SAM" id="MobiDB-lite"/>
    </source>
</evidence>
<name>A0ABM3WBX3_ERIEU</name>
<accession>A0ABM3WBX3</accession>
<reference evidence="3" key="1">
    <citation type="submission" date="2025-08" db="UniProtKB">
        <authorList>
            <consortium name="RefSeq"/>
        </authorList>
    </citation>
    <scope>IDENTIFICATION</scope>
</reference>
<evidence type="ECO:0000313" key="2">
    <source>
        <dbReference type="Proteomes" id="UP001652624"/>
    </source>
</evidence>
<proteinExistence type="predicted"/>
<organism evidence="2 3">
    <name type="scientific">Erinaceus europaeus</name>
    <name type="common">Western European hedgehog</name>
    <dbReference type="NCBI Taxonomy" id="9365"/>
    <lineage>
        <taxon>Eukaryota</taxon>
        <taxon>Metazoa</taxon>
        <taxon>Chordata</taxon>
        <taxon>Craniata</taxon>
        <taxon>Vertebrata</taxon>
        <taxon>Euteleostomi</taxon>
        <taxon>Mammalia</taxon>
        <taxon>Eutheria</taxon>
        <taxon>Laurasiatheria</taxon>
        <taxon>Eulipotyphla</taxon>
        <taxon>Erinaceidae</taxon>
        <taxon>Erinaceinae</taxon>
        <taxon>Erinaceus</taxon>
    </lineage>
</organism>
<protein>
    <submittedName>
        <fullName evidence="3">Atherin-like</fullName>
    </submittedName>
</protein>
<dbReference type="GeneID" id="132534277"/>
<sequence length="203" mass="21866">MSGLGPAPPPPPSATAADSASQRGDNAVHGSALQAGARGHRAPPGDAAQSRWLRAAREAAQREKPRDGVSSDGRGSPEQDPVAPAPPPAGGSVGRSADRPTPPRPRPKALKLRAGDVRAARRRRGSDPRLPSSTCYHDTNLTSLGRRPHQYVLEPHQGRKRQAGVMDRPANTHVQQRSNYRSQTFHFLNAILILSLCFQREKE</sequence>
<dbReference type="RefSeq" id="XP_060034083.1">
    <property type="nucleotide sequence ID" value="XM_060178100.1"/>
</dbReference>
<feature type="compositionally biased region" description="Pro residues" evidence="1">
    <location>
        <begin position="1"/>
        <end position="13"/>
    </location>
</feature>
<feature type="region of interest" description="Disordered" evidence="1">
    <location>
        <begin position="1"/>
        <end position="142"/>
    </location>
</feature>
<gene>
    <name evidence="3" type="primary">LOC132534277</name>
</gene>
<keyword evidence="2" id="KW-1185">Reference proteome</keyword>
<feature type="compositionally biased region" description="Basic and acidic residues" evidence="1">
    <location>
        <begin position="55"/>
        <end position="69"/>
    </location>
</feature>
<dbReference type="Proteomes" id="UP001652624">
    <property type="component" value="Chromosome 18"/>
</dbReference>
<evidence type="ECO:0000313" key="3">
    <source>
        <dbReference type="RefSeq" id="XP_060034083.1"/>
    </source>
</evidence>